<dbReference type="SUPFAM" id="SSF103473">
    <property type="entry name" value="MFS general substrate transporter"/>
    <property type="match status" value="1"/>
</dbReference>
<feature type="transmembrane region" description="Helical" evidence="6">
    <location>
        <begin position="180"/>
        <end position="199"/>
    </location>
</feature>
<evidence type="ECO:0000313" key="8">
    <source>
        <dbReference type="EMBL" id="TQN47746.1"/>
    </source>
</evidence>
<gene>
    <name evidence="8" type="ORF">FHX52_0861</name>
</gene>
<feature type="domain" description="Major facilitator superfamily (MFS) profile" evidence="7">
    <location>
        <begin position="25"/>
        <end position="479"/>
    </location>
</feature>
<evidence type="ECO:0000313" key="9">
    <source>
        <dbReference type="Proteomes" id="UP000320085"/>
    </source>
</evidence>
<feature type="transmembrane region" description="Helical" evidence="6">
    <location>
        <begin position="152"/>
        <end position="174"/>
    </location>
</feature>
<comment type="subcellular location">
    <subcellularLocation>
        <location evidence="1">Cell membrane</location>
        <topology evidence="1">Multi-pass membrane protein</topology>
    </subcellularLocation>
</comment>
<feature type="transmembrane region" description="Helical" evidence="6">
    <location>
        <begin position="315"/>
        <end position="335"/>
    </location>
</feature>
<name>A0A543PUL2_9MICO</name>
<dbReference type="InterPro" id="IPR020846">
    <property type="entry name" value="MFS_dom"/>
</dbReference>
<feature type="transmembrane region" description="Helical" evidence="6">
    <location>
        <begin position="120"/>
        <end position="140"/>
    </location>
</feature>
<evidence type="ECO:0000256" key="1">
    <source>
        <dbReference type="ARBA" id="ARBA00004651"/>
    </source>
</evidence>
<feature type="transmembrane region" description="Helical" evidence="6">
    <location>
        <begin position="236"/>
        <end position="258"/>
    </location>
</feature>
<evidence type="ECO:0000259" key="7">
    <source>
        <dbReference type="PROSITE" id="PS50850"/>
    </source>
</evidence>
<dbReference type="PANTHER" id="PTHR42718:SF9">
    <property type="entry name" value="MAJOR FACILITATOR SUPERFAMILY MULTIDRUG TRANSPORTER MFSC"/>
    <property type="match status" value="1"/>
</dbReference>
<dbReference type="PROSITE" id="PS50850">
    <property type="entry name" value="MFS"/>
    <property type="match status" value="1"/>
</dbReference>
<dbReference type="RefSeq" id="WP_185747081.1">
    <property type="nucleotide sequence ID" value="NZ_BAAAQC010000016.1"/>
</dbReference>
<protein>
    <submittedName>
        <fullName evidence="8">EmrB/QacA subfamily drug resistance transporter</fullName>
    </submittedName>
</protein>
<feature type="transmembrane region" description="Helical" evidence="6">
    <location>
        <begin position="347"/>
        <end position="365"/>
    </location>
</feature>
<accession>A0A543PUL2</accession>
<dbReference type="PANTHER" id="PTHR42718">
    <property type="entry name" value="MAJOR FACILITATOR SUPERFAMILY MULTIDRUG TRANSPORTER MFSC"/>
    <property type="match status" value="1"/>
</dbReference>
<sequence length="510" mass="50467">MSATTPSAASEGAAAGRAAAGAGGVLAATCLSTFVVNANTSAVSILLPAISADTGTDVTTLQWAVTGYSLVGAAVIVTSGSLGDVFGRRRVFQLGLILFVVSCILIALSSSGGAVIAGRFIQGAAGATILACGLSLLSVANSGEAQLRAVSLWGAAAAVGAAAGPLMGGVLVTFMGWQGLFWVDAVIGAACILITARKVSESRDPTRSHSIDYAGSALIALTLGPLILALSKGGDWGWVSLATLACIAIGVGAAFAFVAVERRVAVPMLDLALLRNRILVGSTVAILIGAGTINALMYLLSLYFQSPDALGFTTLQAGLATLPATVGLVAISAAVPRLTARLGGRQTIGVGFLVTAVGFAVIGLVDADWAYRAFLLPLVAVAVGMGLSNGPASSASTACVPVEQVGSASGVSNMARYVGASVATALAATIYGTVIASRTTQGAPASEALASGLATASWVMAGFSFLGVVMAVVMGRHQAARGTLEDSAAAAASTSMTLPTTATAAVSRSV</sequence>
<dbReference type="CDD" id="cd17321">
    <property type="entry name" value="MFS_MMR_MDR_like"/>
    <property type="match status" value="1"/>
</dbReference>
<dbReference type="InterPro" id="IPR036259">
    <property type="entry name" value="MFS_trans_sf"/>
</dbReference>
<feature type="transmembrane region" description="Helical" evidence="6">
    <location>
        <begin position="61"/>
        <end position="82"/>
    </location>
</feature>
<dbReference type="GO" id="GO:0005886">
    <property type="term" value="C:plasma membrane"/>
    <property type="evidence" value="ECO:0007669"/>
    <property type="project" value="UniProtKB-SubCell"/>
</dbReference>
<feature type="transmembrane region" description="Helical" evidence="6">
    <location>
        <begin position="371"/>
        <end position="388"/>
    </location>
</feature>
<evidence type="ECO:0000256" key="4">
    <source>
        <dbReference type="ARBA" id="ARBA00022989"/>
    </source>
</evidence>
<feature type="transmembrane region" description="Helical" evidence="6">
    <location>
        <begin position="278"/>
        <end position="303"/>
    </location>
</feature>
<dbReference type="PRINTS" id="PR01036">
    <property type="entry name" value="TCRTETB"/>
</dbReference>
<keyword evidence="2" id="KW-0813">Transport</keyword>
<feature type="transmembrane region" description="Helical" evidence="6">
    <location>
        <begin position="94"/>
        <end position="114"/>
    </location>
</feature>
<evidence type="ECO:0000256" key="5">
    <source>
        <dbReference type="ARBA" id="ARBA00023136"/>
    </source>
</evidence>
<dbReference type="Gene3D" id="1.20.1250.20">
    <property type="entry name" value="MFS general substrate transporter like domains"/>
    <property type="match status" value="1"/>
</dbReference>
<evidence type="ECO:0000256" key="2">
    <source>
        <dbReference type="ARBA" id="ARBA00022448"/>
    </source>
</evidence>
<dbReference type="Pfam" id="PF07690">
    <property type="entry name" value="MFS_1"/>
    <property type="match status" value="1"/>
</dbReference>
<keyword evidence="5 6" id="KW-0472">Membrane</keyword>
<reference evidence="8 9" key="1">
    <citation type="submission" date="2019-06" db="EMBL/GenBank/DDBJ databases">
        <title>Sequencing the genomes of 1000 actinobacteria strains.</title>
        <authorList>
            <person name="Klenk H.-P."/>
        </authorList>
    </citation>
    <scope>NUCLEOTIDE SEQUENCE [LARGE SCALE GENOMIC DNA]</scope>
    <source>
        <strain evidence="8 9">DSM 21776</strain>
    </source>
</reference>
<dbReference type="AlphaFoldDB" id="A0A543PUL2"/>
<feature type="transmembrane region" description="Helical" evidence="6">
    <location>
        <begin position="211"/>
        <end position="230"/>
    </location>
</feature>
<keyword evidence="3 6" id="KW-0812">Transmembrane</keyword>
<dbReference type="GO" id="GO:0022857">
    <property type="term" value="F:transmembrane transporter activity"/>
    <property type="evidence" value="ECO:0007669"/>
    <property type="project" value="InterPro"/>
</dbReference>
<comment type="caution">
    <text evidence="8">The sequence shown here is derived from an EMBL/GenBank/DDBJ whole genome shotgun (WGS) entry which is preliminary data.</text>
</comment>
<dbReference type="InterPro" id="IPR011701">
    <property type="entry name" value="MFS"/>
</dbReference>
<dbReference type="EMBL" id="VFQF01000001">
    <property type="protein sequence ID" value="TQN47746.1"/>
    <property type="molecule type" value="Genomic_DNA"/>
</dbReference>
<dbReference type="Gene3D" id="1.20.1720.10">
    <property type="entry name" value="Multidrug resistance protein D"/>
    <property type="match status" value="1"/>
</dbReference>
<feature type="transmembrane region" description="Helical" evidence="6">
    <location>
        <begin position="417"/>
        <end position="436"/>
    </location>
</feature>
<evidence type="ECO:0000256" key="3">
    <source>
        <dbReference type="ARBA" id="ARBA00022692"/>
    </source>
</evidence>
<dbReference type="Proteomes" id="UP000320085">
    <property type="component" value="Unassembled WGS sequence"/>
</dbReference>
<proteinExistence type="predicted"/>
<keyword evidence="4 6" id="KW-1133">Transmembrane helix</keyword>
<evidence type="ECO:0000256" key="6">
    <source>
        <dbReference type="SAM" id="Phobius"/>
    </source>
</evidence>
<feature type="transmembrane region" description="Helical" evidence="6">
    <location>
        <begin position="448"/>
        <end position="473"/>
    </location>
</feature>
<organism evidence="8 9">
    <name type="scientific">Humibacillus xanthopallidus</name>
    <dbReference type="NCBI Taxonomy" id="412689"/>
    <lineage>
        <taxon>Bacteria</taxon>
        <taxon>Bacillati</taxon>
        <taxon>Actinomycetota</taxon>
        <taxon>Actinomycetes</taxon>
        <taxon>Micrococcales</taxon>
        <taxon>Intrasporangiaceae</taxon>
        <taxon>Humibacillus</taxon>
    </lineage>
</organism>